<dbReference type="Gene3D" id="3.40.50.1820">
    <property type="entry name" value="alpha/beta hydrolase"/>
    <property type="match status" value="1"/>
</dbReference>
<evidence type="ECO:0000313" key="3">
    <source>
        <dbReference type="Proteomes" id="UP000275394"/>
    </source>
</evidence>
<organism evidence="2 3">
    <name type="scientific">Sinobacterium caligoides</name>
    <dbReference type="NCBI Taxonomy" id="933926"/>
    <lineage>
        <taxon>Bacteria</taxon>
        <taxon>Pseudomonadati</taxon>
        <taxon>Pseudomonadota</taxon>
        <taxon>Gammaproteobacteria</taxon>
        <taxon>Cellvibrionales</taxon>
        <taxon>Spongiibacteraceae</taxon>
        <taxon>Sinobacterium</taxon>
    </lineage>
</organism>
<protein>
    <submittedName>
        <fullName evidence="2">Dienelactone hydrolase</fullName>
    </submittedName>
</protein>
<dbReference type="EMBL" id="RKHR01000004">
    <property type="protein sequence ID" value="ROS01467.1"/>
    <property type="molecule type" value="Genomic_DNA"/>
</dbReference>
<reference evidence="2 3" key="1">
    <citation type="submission" date="2018-11" db="EMBL/GenBank/DDBJ databases">
        <title>Genomic Encyclopedia of Type Strains, Phase IV (KMG-IV): sequencing the most valuable type-strain genomes for metagenomic binning, comparative biology and taxonomic classification.</title>
        <authorList>
            <person name="Goeker M."/>
        </authorList>
    </citation>
    <scope>NUCLEOTIDE SEQUENCE [LARGE SCALE GENOMIC DNA]</scope>
    <source>
        <strain evidence="2 3">DSM 100316</strain>
    </source>
</reference>
<dbReference type="OrthoDB" id="9787933at2"/>
<comment type="caution">
    <text evidence="2">The sequence shown here is derived from an EMBL/GenBank/DDBJ whole genome shotgun (WGS) entry which is preliminary data.</text>
</comment>
<evidence type="ECO:0000313" key="2">
    <source>
        <dbReference type="EMBL" id="ROS01467.1"/>
    </source>
</evidence>
<dbReference type="Pfam" id="PF01738">
    <property type="entry name" value="DLH"/>
    <property type="match status" value="1"/>
</dbReference>
<dbReference type="SUPFAM" id="SSF53474">
    <property type="entry name" value="alpha/beta-Hydrolases"/>
    <property type="match status" value="1"/>
</dbReference>
<dbReference type="GO" id="GO:0016787">
    <property type="term" value="F:hydrolase activity"/>
    <property type="evidence" value="ECO:0007669"/>
    <property type="project" value="UniProtKB-KW"/>
</dbReference>
<dbReference type="PANTHER" id="PTHR22946:SF5">
    <property type="entry name" value="PEPTIDASE S9 PROLYL OLIGOPEPTIDASE CATALYTIC DOMAIN-CONTAINING PROTEIN"/>
    <property type="match status" value="1"/>
</dbReference>
<dbReference type="InterPro" id="IPR002925">
    <property type="entry name" value="Dienelactn_hydro"/>
</dbReference>
<keyword evidence="2" id="KW-0378">Hydrolase</keyword>
<dbReference type="Proteomes" id="UP000275394">
    <property type="component" value="Unassembled WGS sequence"/>
</dbReference>
<dbReference type="RefSeq" id="WP_123712256.1">
    <property type="nucleotide sequence ID" value="NZ_RKHR01000004.1"/>
</dbReference>
<gene>
    <name evidence="2" type="ORF">EDC56_1909</name>
</gene>
<evidence type="ECO:0000259" key="1">
    <source>
        <dbReference type="Pfam" id="PF01738"/>
    </source>
</evidence>
<keyword evidence="3" id="KW-1185">Reference proteome</keyword>
<sequence>MQDFNYSVDGQLFKGKLVLPEESYSRGAPAVLVFHDWSGCNSMATDYAAAIAELGFAGIAVDLYGDGKVADTEQDKLALMQPLVDDRARLLSISEAAISAAKALNCIDADNIVAIGFCFGGMTVLDVARSGATLQGVASFHGALNASAAVPATEIKAPILVLHGDRDTQVPFEDVASLRDELNTVNADWQLTVYAQAYHAFMNPEADDEENGFLYSEAVASKAWEALQLFLLDAFVTSCGPECGHDHHIH</sequence>
<dbReference type="InterPro" id="IPR050261">
    <property type="entry name" value="FrsA_esterase"/>
</dbReference>
<dbReference type="InterPro" id="IPR029058">
    <property type="entry name" value="AB_hydrolase_fold"/>
</dbReference>
<dbReference type="PANTHER" id="PTHR22946">
    <property type="entry name" value="DIENELACTONE HYDROLASE DOMAIN-CONTAINING PROTEIN-RELATED"/>
    <property type="match status" value="1"/>
</dbReference>
<accession>A0A3N2DNU7</accession>
<proteinExistence type="predicted"/>
<feature type="domain" description="Dienelactone hydrolase" evidence="1">
    <location>
        <begin position="15"/>
        <end position="230"/>
    </location>
</feature>
<dbReference type="AlphaFoldDB" id="A0A3N2DNU7"/>
<name>A0A3N2DNU7_9GAMM</name>